<name>A0A846JEY6_CLOBO</name>
<accession>A0A846JEY6</accession>
<evidence type="ECO:0000313" key="1">
    <source>
        <dbReference type="EMBL" id="NFJ08734.1"/>
    </source>
</evidence>
<gene>
    <name evidence="1" type="ORF">FC871_09645</name>
</gene>
<dbReference type="Pfam" id="PF11236">
    <property type="entry name" value="DUF3037"/>
    <property type="match status" value="1"/>
</dbReference>
<sequence>MKPAKKEILYSIIRYSPDILKGEIINVGLLFHNLKETKVKYFLLDEKSPKIKCIMDNISQVDLYRSYKEILEYYLEKSKDDMSGVVGNTHIGSYFQEDFIKKMYSKFEKKEMFLSMPNVAYTSNEDKLFETILKRYVGNNHTNTKKANTLTAKKYLKKIFAENEVLNKRVKSDLKVKPIKNLDDLEVKIDFTFKNGMWNYMQTIPRIDTKSKNTEWFSQTQLLLDARFEDTKIHLIYKESDILDDEGTYNLLRYLQNQYCNLEIHNIDKESSVKKLCNYIETEGEILEKIG</sequence>
<reference evidence="1 2" key="1">
    <citation type="submission" date="2019-04" db="EMBL/GenBank/DDBJ databases">
        <title>Genome sequencing of Clostridium botulinum Groups I-IV and Clostridium butyricum.</title>
        <authorList>
            <person name="Brunt J."/>
            <person name="Van Vliet A.H.M."/>
            <person name="Stringer S.C."/>
            <person name="Carter A.T."/>
            <person name="Peck M.W."/>
        </authorList>
    </citation>
    <scope>NUCLEOTIDE SEQUENCE [LARGE SCALE GENOMIC DNA]</scope>
    <source>
        <strain evidence="1 2">Colworth BL30</strain>
    </source>
</reference>
<dbReference type="InterPro" id="IPR021398">
    <property type="entry name" value="DUF3037"/>
</dbReference>
<comment type="caution">
    <text evidence="1">The sequence shown here is derived from an EMBL/GenBank/DDBJ whole genome shotgun (WGS) entry which is preliminary data.</text>
</comment>
<protein>
    <submittedName>
        <fullName evidence="1">DUF3037 domain-containing protein</fullName>
    </submittedName>
</protein>
<dbReference type="Proteomes" id="UP000480039">
    <property type="component" value="Unassembled WGS sequence"/>
</dbReference>
<organism evidence="1 2">
    <name type="scientific">Clostridium botulinum</name>
    <dbReference type="NCBI Taxonomy" id="1491"/>
    <lineage>
        <taxon>Bacteria</taxon>
        <taxon>Bacillati</taxon>
        <taxon>Bacillota</taxon>
        <taxon>Clostridia</taxon>
        <taxon>Eubacteriales</taxon>
        <taxon>Clostridiaceae</taxon>
        <taxon>Clostridium</taxon>
    </lineage>
</organism>
<evidence type="ECO:0000313" key="2">
    <source>
        <dbReference type="Proteomes" id="UP000480039"/>
    </source>
</evidence>
<dbReference type="AlphaFoldDB" id="A0A846JEY6"/>
<dbReference type="EMBL" id="SWQE01000004">
    <property type="protein sequence ID" value="NFJ08734.1"/>
    <property type="molecule type" value="Genomic_DNA"/>
</dbReference>
<proteinExistence type="predicted"/>